<dbReference type="Gene3D" id="3.90.190.10">
    <property type="entry name" value="Protein tyrosine phosphatase superfamily"/>
    <property type="match status" value="1"/>
</dbReference>
<keyword evidence="3" id="KW-1185">Reference proteome</keyword>
<protein>
    <submittedName>
        <fullName evidence="2">TIGR01244 family phosphatase</fullName>
    </submittedName>
</protein>
<feature type="domain" description="Beta-lactamase hydrolase-like protein phosphatase-like" evidence="1">
    <location>
        <begin position="10"/>
        <end position="114"/>
    </location>
</feature>
<reference evidence="2" key="1">
    <citation type="submission" date="2021-01" db="EMBL/GenBank/DDBJ databases">
        <title>Ramlibacter sp. strain AW1 16S ribosomal RNA gene Genome sequencing and assembly.</title>
        <authorList>
            <person name="Kang M."/>
        </authorList>
    </citation>
    <scope>NUCLEOTIDE SEQUENCE</scope>
    <source>
        <strain evidence="2">AW1</strain>
    </source>
</reference>
<dbReference type="GO" id="GO:0016787">
    <property type="term" value="F:hydrolase activity"/>
    <property type="evidence" value="ECO:0007669"/>
    <property type="project" value="InterPro"/>
</dbReference>
<name>A0A936ZQ99_9BURK</name>
<organism evidence="2 3">
    <name type="scientific">Ramlibacter aurantiacus</name>
    <dbReference type="NCBI Taxonomy" id="2801330"/>
    <lineage>
        <taxon>Bacteria</taxon>
        <taxon>Pseudomonadati</taxon>
        <taxon>Pseudomonadota</taxon>
        <taxon>Betaproteobacteria</taxon>
        <taxon>Burkholderiales</taxon>
        <taxon>Comamonadaceae</taxon>
        <taxon>Ramlibacter</taxon>
    </lineage>
</organism>
<evidence type="ECO:0000313" key="3">
    <source>
        <dbReference type="Proteomes" id="UP000613011"/>
    </source>
</evidence>
<dbReference type="RefSeq" id="WP_201682083.1">
    <property type="nucleotide sequence ID" value="NZ_JAEQNA010000001.1"/>
</dbReference>
<dbReference type="InterPro" id="IPR005939">
    <property type="entry name" value="BLH_phosphatase-like"/>
</dbReference>
<dbReference type="Proteomes" id="UP000613011">
    <property type="component" value="Unassembled WGS sequence"/>
</dbReference>
<dbReference type="AlphaFoldDB" id="A0A936ZQ99"/>
<dbReference type="InterPro" id="IPR029021">
    <property type="entry name" value="Prot-tyrosine_phosphatase-like"/>
</dbReference>
<accession>A0A936ZQ99</accession>
<evidence type="ECO:0000313" key="2">
    <source>
        <dbReference type="EMBL" id="MBL0419025.1"/>
    </source>
</evidence>
<gene>
    <name evidence="2" type="ORF">JI739_01575</name>
</gene>
<dbReference type="NCBIfam" id="TIGR01244">
    <property type="entry name" value="TIGR01244 family sulfur transferase"/>
    <property type="match status" value="1"/>
</dbReference>
<sequence length="116" mass="12380">MTDSLRCERIDDDLAITGQLVPQALAAVAAAGFRAVINNRPDHEGGAAQPTSDEIEQAARAAGLDYRWVPVPPSGHTLQQAQAMARAVAELPKPVLAFCRTGRRSAALHRLGQDRS</sequence>
<dbReference type="SUPFAM" id="SSF52799">
    <property type="entry name" value="(Phosphotyrosine protein) phosphatases II"/>
    <property type="match status" value="1"/>
</dbReference>
<dbReference type="EMBL" id="JAEQNA010000001">
    <property type="protein sequence ID" value="MBL0419025.1"/>
    <property type="molecule type" value="Genomic_DNA"/>
</dbReference>
<proteinExistence type="predicted"/>
<comment type="caution">
    <text evidence="2">The sequence shown here is derived from an EMBL/GenBank/DDBJ whole genome shotgun (WGS) entry which is preliminary data.</text>
</comment>
<evidence type="ECO:0000259" key="1">
    <source>
        <dbReference type="Pfam" id="PF04273"/>
    </source>
</evidence>
<dbReference type="Pfam" id="PF04273">
    <property type="entry name" value="BLH_phosphatase"/>
    <property type="match status" value="1"/>
</dbReference>